<feature type="domain" description="SAM" evidence="2">
    <location>
        <begin position="1"/>
        <end position="61"/>
    </location>
</feature>
<dbReference type="Proteomes" id="UP001058098">
    <property type="component" value="Chromosome"/>
</dbReference>
<evidence type="ECO:0000259" key="2">
    <source>
        <dbReference type="PROSITE" id="PS50105"/>
    </source>
</evidence>
<dbReference type="PANTHER" id="PTHR10627:SF69">
    <property type="entry name" value="PROTEIN BICAUDAL C"/>
    <property type="match status" value="1"/>
</dbReference>
<dbReference type="RefSeq" id="WP_258123159.1">
    <property type="nucleotide sequence ID" value="NZ_CP062229.1"/>
</dbReference>
<evidence type="ECO:0000313" key="4">
    <source>
        <dbReference type="Proteomes" id="UP001058098"/>
    </source>
</evidence>
<name>A0ABY5R7D6_9HYPH</name>
<dbReference type="PROSITE" id="PS50105">
    <property type="entry name" value="SAM_DOMAIN"/>
    <property type="match status" value="1"/>
</dbReference>
<dbReference type="InterPro" id="IPR001660">
    <property type="entry name" value="SAM"/>
</dbReference>
<dbReference type="InterPro" id="IPR029787">
    <property type="entry name" value="Nucleotide_cyclase"/>
</dbReference>
<dbReference type="PANTHER" id="PTHR10627">
    <property type="entry name" value="SCP160"/>
    <property type="match status" value="1"/>
</dbReference>
<dbReference type="CDD" id="cd09487">
    <property type="entry name" value="SAM_superfamily"/>
    <property type="match status" value="1"/>
</dbReference>
<evidence type="ECO:0000313" key="3">
    <source>
        <dbReference type="EMBL" id="UVC18284.1"/>
    </source>
</evidence>
<dbReference type="SUPFAM" id="SSF55073">
    <property type="entry name" value="Nucleotide cyclase"/>
    <property type="match status" value="1"/>
</dbReference>
<keyword evidence="4" id="KW-1185">Reference proteome</keyword>
<dbReference type="Gene3D" id="1.10.150.50">
    <property type="entry name" value="Transcription Factor, Ets-1"/>
    <property type="match status" value="1"/>
</dbReference>
<protein>
    <recommendedName>
        <fullName evidence="2">SAM domain-containing protein</fullName>
    </recommendedName>
</protein>
<evidence type="ECO:0000256" key="1">
    <source>
        <dbReference type="ARBA" id="ARBA00022737"/>
    </source>
</evidence>
<dbReference type="Pfam" id="PF00536">
    <property type="entry name" value="SAM_1"/>
    <property type="match status" value="1"/>
</dbReference>
<proteinExistence type="predicted"/>
<dbReference type="SMART" id="SM00454">
    <property type="entry name" value="SAM"/>
    <property type="match status" value="1"/>
</dbReference>
<sequence>MDIAKWLRSLGLQQYEQAFRDNDIEAETLTQLTADDLVALGVTSIGHRRKLLAAIAALRANSDTAATSTTRSLAAISGTAPPLLEAERRQLTVMFVGVVGSTALAGRLDPEDMREVIGTYHRCVARLNRNSWSRIQLSTFPAEELRPS</sequence>
<organism evidence="3 4">
    <name type="scientific">Mesorhizobium onobrychidis</name>
    <dbReference type="NCBI Taxonomy" id="2775404"/>
    <lineage>
        <taxon>Bacteria</taxon>
        <taxon>Pseudomonadati</taxon>
        <taxon>Pseudomonadota</taxon>
        <taxon>Alphaproteobacteria</taxon>
        <taxon>Hyphomicrobiales</taxon>
        <taxon>Phyllobacteriaceae</taxon>
        <taxon>Mesorhizobium</taxon>
    </lineage>
</organism>
<dbReference type="EMBL" id="CP062229">
    <property type="protein sequence ID" value="UVC18284.1"/>
    <property type="molecule type" value="Genomic_DNA"/>
</dbReference>
<keyword evidence="1" id="KW-0677">Repeat</keyword>
<accession>A0ABY5R7D6</accession>
<dbReference type="Gene3D" id="3.30.70.1230">
    <property type="entry name" value="Nucleotide cyclase"/>
    <property type="match status" value="1"/>
</dbReference>
<dbReference type="SUPFAM" id="SSF47769">
    <property type="entry name" value="SAM/Pointed domain"/>
    <property type="match status" value="1"/>
</dbReference>
<dbReference type="InterPro" id="IPR013761">
    <property type="entry name" value="SAM/pointed_sf"/>
</dbReference>
<reference evidence="3" key="1">
    <citation type="submission" date="2020-09" db="EMBL/GenBank/DDBJ databases">
        <title>Rhizobia associated with sainfoin plants.</title>
        <authorList>
            <person name="Asharfi S."/>
            <person name="Kuzmanovic N."/>
            <person name="Bunk B."/>
            <person name="Sproeer C."/>
            <person name="Becker M."/>
            <person name="Thuenen T."/>
        </authorList>
    </citation>
    <scope>NUCLEOTIDE SEQUENCE</scope>
    <source>
        <strain evidence="3">OM4</strain>
    </source>
</reference>
<gene>
    <name evidence="3" type="ORF">IHQ72_15090</name>
</gene>